<reference evidence="2 3" key="1">
    <citation type="journal article" date="2010" name="Stand. Genomic Sci.">
        <title>Complete genome sequence of Haliangium ochraceum type strain (SMP-2).</title>
        <authorList>
            <consortium name="US DOE Joint Genome Institute (JGI-PGF)"/>
            <person name="Ivanova N."/>
            <person name="Daum C."/>
            <person name="Lang E."/>
            <person name="Abt B."/>
            <person name="Kopitz M."/>
            <person name="Saunders E."/>
            <person name="Lapidus A."/>
            <person name="Lucas S."/>
            <person name="Glavina Del Rio T."/>
            <person name="Nolan M."/>
            <person name="Tice H."/>
            <person name="Copeland A."/>
            <person name="Cheng J.F."/>
            <person name="Chen F."/>
            <person name="Bruce D."/>
            <person name="Goodwin L."/>
            <person name="Pitluck S."/>
            <person name="Mavromatis K."/>
            <person name="Pati A."/>
            <person name="Mikhailova N."/>
            <person name="Chen A."/>
            <person name="Palaniappan K."/>
            <person name="Land M."/>
            <person name="Hauser L."/>
            <person name="Chang Y.J."/>
            <person name="Jeffries C.D."/>
            <person name="Detter J.C."/>
            <person name="Brettin T."/>
            <person name="Rohde M."/>
            <person name="Goker M."/>
            <person name="Bristow J."/>
            <person name="Markowitz V."/>
            <person name="Eisen J.A."/>
            <person name="Hugenholtz P."/>
            <person name="Kyrpides N.C."/>
            <person name="Klenk H.P."/>
        </authorList>
    </citation>
    <scope>NUCLEOTIDE SEQUENCE [LARGE SCALE GENOMIC DNA]</scope>
    <source>
        <strain evidence="3">DSM 14365 / CIP 107738 / JCM 11303 / AJ 13395 / SMP-2</strain>
    </source>
</reference>
<dbReference type="STRING" id="502025.Hoch_3932"/>
<dbReference type="eggNOG" id="ENOG5033WC9">
    <property type="taxonomic scope" value="Bacteria"/>
</dbReference>
<dbReference type="HOGENOM" id="CLU_628371_0_0_7"/>
<dbReference type="AlphaFoldDB" id="D0LI52"/>
<protein>
    <submittedName>
        <fullName evidence="2">Uncharacterized protein</fullName>
    </submittedName>
</protein>
<evidence type="ECO:0000256" key="1">
    <source>
        <dbReference type="SAM" id="MobiDB-lite"/>
    </source>
</evidence>
<feature type="region of interest" description="Disordered" evidence="1">
    <location>
        <begin position="1"/>
        <end position="33"/>
    </location>
</feature>
<dbReference type="EMBL" id="CP001804">
    <property type="protein sequence ID" value="ACY16431.1"/>
    <property type="molecule type" value="Genomic_DNA"/>
</dbReference>
<dbReference type="KEGG" id="hoh:Hoch_3932"/>
<dbReference type="Proteomes" id="UP000001880">
    <property type="component" value="Chromosome"/>
</dbReference>
<gene>
    <name evidence="2" type="ordered locus">Hoch_3932</name>
</gene>
<evidence type="ECO:0000313" key="2">
    <source>
        <dbReference type="EMBL" id="ACY16431.1"/>
    </source>
</evidence>
<name>D0LI52_HALO1</name>
<accession>D0LI52</accession>
<proteinExistence type="predicted"/>
<organism evidence="2 3">
    <name type="scientific">Haliangium ochraceum (strain DSM 14365 / JCM 11303 / SMP-2)</name>
    <dbReference type="NCBI Taxonomy" id="502025"/>
    <lineage>
        <taxon>Bacteria</taxon>
        <taxon>Pseudomonadati</taxon>
        <taxon>Myxococcota</taxon>
        <taxon>Polyangia</taxon>
        <taxon>Haliangiales</taxon>
        <taxon>Kofleriaceae</taxon>
        <taxon>Haliangium</taxon>
    </lineage>
</organism>
<sequence>MSAPEATPAANAKRTDTDAEPAGSDALPDAGGSWELLYEEDFEDPEVLGPAPPWTRDGYPEDGVFSDRADYFTAQGIAPPPAFRRAWAFGAEGWLSVEAYSRSADTAAAAQAAVVADPAGGEGRVLRLRSPRHTDAVVVRSSRPLPARYRISLRIGYAAFGDGSPASGNGYDGGESAEPWHTRDATRQNGFYWLAILDAVPRPHNNVWIHHRRKLVIDSDNHFPPWMEIYDGQGFAPSGVRPVMMFAVDGRPEAEGHALFGKPFVARAAGAWQPSGSIRAADAYRPERWYRARIERDGDGRGQARYALETAGDFAHGGDAVYRGVIDAAARCVWHFNQPGEPAPAACIDTSPYAESGSDEPRWPADAGWPDYFFFGDPHANYYEGQVFVDDVRLEVWRPAR</sequence>
<keyword evidence="3" id="KW-1185">Reference proteome</keyword>
<evidence type="ECO:0000313" key="3">
    <source>
        <dbReference type="Proteomes" id="UP000001880"/>
    </source>
</evidence>